<dbReference type="EMBL" id="CP003532">
    <property type="protein sequence ID" value="AFK06695.1"/>
    <property type="molecule type" value="Genomic_DNA"/>
</dbReference>
<dbReference type="HOGENOM" id="CLU_025174_3_1_0"/>
<keyword evidence="7" id="KW-1185">Reference proteome</keyword>
<keyword evidence="3" id="KW-0274">FAD</keyword>
<dbReference type="InterPro" id="IPR055178">
    <property type="entry name" value="RsdA/BaiN/AoA(So)-like_dom"/>
</dbReference>
<feature type="domain" description="RsdA/BaiN/AoA(So)-like Rossmann fold-like" evidence="4">
    <location>
        <begin position="3"/>
        <end position="399"/>
    </location>
</feature>
<dbReference type="SUPFAM" id="SSF160996">
    <property type="entry name" value="HI0933 insert domain-like"/>
    <property type="match status" value="1"/>
</dbReference>
<dbReference type="KEGG" id="mpg:Theba_0989"/>
<dbReference type="PANTHER" id="PTHR42887">
    <property type="entry name" value="OS12G0638800 PROTEIN"/>
    <property type="match status" value="1"/>
</dbReference>
<comment type="cofactor">
    <cofactor evidence="1">
        <name>FAD</name>
        <dbReference type="ChEBI" id="CHEBI:57692"/>
    </cofactor>
</comment>
<reference evidence="6 7" key="1">
    <citation type="journal article" date="2012" name="Genome Biol. Evol.">
        <title>Genome Sequence of the Mesophilic Thermotogales Bacterium Mesotoga prima MesG1.Ag.4.2 Reveals the Largest Thermotogales Genome To Date.</title>
        <authorList>
            <person name="Zhaxybayeva O."/>
            <person name="Swithers K.S."/>
            <person name="Foght J."/>
            <person name="Green A.G."/>
            <person name="Bruce D."/>
            <person name="Detter C."/>
            <person name="Han S."/>
            <person name="Teshima H."/>
            <person name="Han J."/>
            <person name="Woyke T."/>
            <person name="Pitluck S."/>
            <person name="Nolan M."/>
            <person name="Ivanova N."/>
            <person name="Pati A."/>
            <person name="Land M.L."/>
            <person name="Dlutek M."/>
            <person name="Doolittle W.F."/>
            <person name="Noll K.M."/>
            <person name="Nesbo C.L."/>
        </authorList>
    </citation>
    <scope>NUCLEOTIDE SEQUENCE [LARGE SCALE GENOMIC DNA]</scope>
    <source>
        <strain evidence="7">mesG1.Ag.4.2</strain>
    </source>
</reference>
<dbReference type="SUPFAM" id="SSF51905">
    <property type="entry name" value="FAD/NAD(P)-binding domain"/>
    <property type="match status" value="1"/>
</dbReference>
<dbReference type="InterPro" id="IPR036188">
    <property type="entry name" value="FAD/NAD-bd_sf"/>
</dbReference>
<organism evidence="6 7">
    <name type="scientific">Mesotoga prima MesG1.Ag.4.2</name>
    <dbReference type="NCBI Taxonomy" id="660470"/>
    <lineage>
        <taxon>Bacteria</taxon>
        <taxon>Thermotogati</taxon>
        <taxon>Thermotogota</taxon>
        <taxon>Thermotogae</taxon>
        <taxon>Kosmotogales</taxon>
        <taxon>Kosmotogaceae</taxon>
        <taxon>Mesotoga</taxon>
    </lineage>
</organism>
<dbReference type="Pfam" id="PF03486">
    <property type="entry name" value="HI0933_like"/>
    <property type="match status" value="1"/>
</dbReference>
<dbReference type="InterPro" id="IPR004792">
    <property type="entry name" value="BaiN-like"/>
</dbReference>
<proteinExistence type="predicted"/>
<dbReference type="AlphaFoldDB" id="I2F442"/>
<dbReference type="PRINTS" id="PR00368">
    <property type="entry name" value="FADPNR"/>
</dbReference>
<dbReference type="InterPro" id="IPR023166">
    <property type="entry name" value="BaiN-like_dom_sf"/>
</dbReference>
<evidence type="ECO:0000256" key="2">
    <source>
        <dbReference type="ARBA" id="ARBA00022630"/>
    </source>
</evidence>
<name>I2F442_9BACT</name>
<accession>I2F442</accession>
<dbReference type="PRINTS" id="PR00411">
    <property type="entry name" value="PNDRDTASEI"/>
</dbReference>
<sequence length="411" mass="44857" precursor="true">MREVVILGAGPAGIFAAINCTTAGRNVTIIEKTSSAGKKLLISGGGQCNLTNAESPSLMLKRYFGAGRFLKPSLMAFDSQKLMDFFERRGLRLHTREDGKVFPVTYSAGDVLEVLLKECDRQGIKIVYNCRAKDVIQFPSGGFLVKTESDSINADYLLIATGGKSYPETGSTGDGFALAKKLGHSLSEQRPALTSVTIRNFGFGDLSGISLRNVEVSLWRNLKKVTTRVEDLLFTHDGFSGPVILHLSREASPGDIIRLNLSGQLREKLEANLISLLSKEGKKLVKNVLDEYGLPERLLSKIIDLAGVGERICSEVRKDERKALVTGLCELDFEIERVGDFTNAMVTRGGVSLSEVNPKTMESRIVNNLFFAGEVLDFDGETGGYNLQAAFSTGYVAGRTINARTSRVENR</sequence>
<dbReference type="RefSeq" id="WP_014730710.1">
    <property type="nucleotide sequence ID" value="NC_017934.1"/>
</dbReference>
<evidence type="ECO:0000256" key="1">
    <source>
        <dbReference type="ARBA" id="ARBA00001974"/>
    </source>
</evidence>
<dbReference type="Gene3D" id="1.10.8.260">
    <property type="entry name" value="HI0933 insert domain-like"/>
    <property type="match status" value="1"/>
</dbReference>
<dbReference type="InterPro" id="IPR057661">
    <property type="entry name" value="RsdA/BaiN/AoA(So)_Rossmann"/>
</dbReference>
<dbReference type="NCBIfam" id="TIGR00275">
    <property type="entry name" value="aminoacetone oxidase family FAD-binding enzyme"/>
    <property type="match status" value="1"/>
</dbReference>
<protein>
    <submittedName>
        <fullName evidence="6">Flavoprotein, HI0933 family</fullName>
    </submittedName>
</protein>
<dbReference type="eggNOG" id="COG2081">
    <property type="taxonomic scope" value="Bacteria"/>
</dbReference>
<dbReference type="Pfam" id="PF22780">
    <property type="entry name" value="HI0933_like_1st"/>
    <property type="match status" value="1"/>
</dbReference>
<dbReference type="Gene3D" id="2.40.30.10">
    <property type="entry name" value="Translation factors"/>
    <property type="match status" value="1"/>
</dbReference>
<dbReference type="Gene3D" id="3.50.50.60">
    <property type="entry name" value="FAD/NAD(P)-binding domain"/>
    <property type="match status" value="1"/>
</dbReference>
<evidence type="ECO:0000256" key="3">
    <source>
        <dbReference type="ARBA" id="ARBA00022827"/>
    </source>
</evidence>
<keyword evidence="2" id="KW-0285">Flavoprotein</keyword>
<gene>
    <name evidence="6" type="ORF">Theba_0989</name>
</gene>
<feature type="domain" description="RsdA/BaiN/AoA(So)-like insert" evidence="5">
    <location>
        <begin position="190"/>
        <end position="346"/>
    </location>
</feature>
<dbReference type="Proteomes" id="UP000002881">
    <property type="component" value="Chromosome"/>
</dbReference>
<evidence type="ECO:0000259" key="4">
    <source>
        <dbReference type="Pfam" id="PF03486"/>
    </source>
</evidence>
<evidence type="ECO:0000313" key="7">
    <source>
        <dbReference type="Proteomes" id="UP000002881"/>
    </source>
</evidence>
<evidence type="ECO:0000259" key="5">
    <source>
        <dbReference type="Pfam" id="PF22780"/>
    </source>
</evidence>
<dbReference type="STRING" id="660470.Theba_0989"/>
<dbReference type="PANTHER" id="PTHR42887:SF2">
    <property type="entry name" value="OS12G0638800 PROTEIN"/>
    <property type="match status" value="1"/>
</dbReference>
<dbReference type="GeneID" id="87106821"/>
<evidence type="ECO:0000313" key="6">
    <source>
        <dbReference type="EMBL" id="AFK06695.1"/>
    </source>
</evidence>